<keyword evidence="2 4" id="KW-0479">Metal-binding</keyword>
<accession>A0A9Q0LYG0</accession>
<evidence type="ECO:0000256" key="4">
    <source>
        <dbReference type="RuleBase" id="RU367011"/>
    </source>
</evidence>
<comment type="caution">
    <text evidence="7">The sequence shown here is derived from an EMBL/GenBank/DDBJ whole genome shotgun (WGS) entry which is preliminary data.</text>
</comment>
<sequence length="401" mass="46690">MYNQTSTILFMLFIQILFGSVRRCEIVDSNDQSNTISDSDSILTDSIFLNDVETSTVETNFTTNSTTAIATNITKLTTETNAISNEVIWEYWGPRGEQHWQKSFKSCGGKSQSPINIETDRIVYLPDLQLYFINYDRPLYKMRLTNTGHTVKLEASEQTGKRYQWFISGNALFDQTYRFVELHFHWRNAHSAGSEHAINGEKFSMEMHIVHQNLKYERENNSETVFKSSDAFTVIAVFFNENDIHNPAMDPIIEQLANIEEIHNSTIVNEPIRLETLMPKPENWNRFYRYSGSYTTPGCQEVVTWIIFPDPLSIDAKQVNRFRELINHIVHTDHNGKYLSSVKEFIGFYRHIQELGTRRIYAPESMQTSSTISRIMFLNSWIQSFSYILLSIAFHHLFIVY</sequence>
<dbReference type="PROSITE" id="PS00162">
    <property type="entry name" value="ALPHA_CA_1"/>
    <property type="match status" value="1"/>
</dbReference>
<evidence type="ECO:0000256" key="1">
    <source>
        <dbReference type="ARBA" id="ARBA00010718"/>
    </source>
</evidence>
<dbReference type="PANTHER" id="PTHR18952:SF124">
    <property type="entry name" value="CARBONIC ANHYDRASE 7"/>
    <property type="match status" value="1"/>
</dbReference>
<dbReference type="SUPFAM" id="SSF51069">
    <property type="entry name" value="Carbonic anhydrase"/>
    <property type="match status" value="1"/>
</dbReference>
<comment type="cofactor">
    <cofactor evidence="4">
        <name>Zn(2+)</name>
        <dbReference type="ChEBI" id="CHEBI:29105"/>
    </cofactor>
</comment>
<evidence type="ECO:0000256" key="2">
    <source>
        <dbReference type="ARBA" id="ARBA00022723"/>
    </source>
</evidence>
<dbReference type="OrthoDB" id="6505958at2759"/>
<dbReference type="Pfam" id="PF00194">
    <property type="entry name" value="Carb_anhydrase"/>
    <property type="match status" value="1"/>
</dbReference>
<dbReference type="InterPro" id="IPR018338">
    <property type="entry name" value="Carbonic_anhydrase_a-class_CS"/>
</dbReference>
<evidence type="ECO:0000259" key="6">
    <source>
        <dbReference type="PROSITE" id="PS51144"/>
    </source>
</evidence>
<feature type="domain" description="Alpha-carbonic anhydrase" evidence="6">
    <location>
        <begin position="87"/>
        <end position="364"/>
    </location>
</feature>
<dbReference type="InterPro" id="IPR023561">
    <property type="entry name" value="Carbonic_anhydrase_a-class"/>
</dbReference>
<keyword evidence="4" id="KW-0732">Signal</keyword>
<evidence type="ECO:0000313" key="7">
    <source>
        <dbReference type="EMBL" id="KAJ6215461.1"/>
    </source>
</evidence>
<proteinExistence type="inferred from homology"/>
<dbReference type="Gene3D" id="3.10.200.10">
    <property type="entry name" value="Alpha carbonic anhydrase"/>
    <property type="match status" value="1"/>
</dbReference>
<keyword evidence="8" id="KW-1185">Reference proteome</keyword>
<evidence type="ECO:0000256" key="5">
    <source>
        <dbReference type="SAM" id="Phobius"/>
    </source>
</evidence>
<feature type="transmembrane region" description="Helical" evidence="5">
    <location>
        <begin position="381"/>
        <end position="400"/>
    </location>
</feature>
<organism evidence="7 8">
    <name type="scientific">Blomia tropicalis</name>
    <name type="common">Mite</name>
    <dbReference type="NCBI Taxonomy" id="40697"/>
    <lineage>
        <taxon>Eukaryota</taxon>
        <taxon>Metazoa</taxon>
        <taxon>Ecdysozoa</taxon>
        <taxon>Arthropoda</taxon>
        <taxon>Chelicerata</taxon>
        <taxon>Arachnida</taxon>
        <taxon>Acari</taxon>
        <taxon>Acariformes</taxon>
        <taxon>Sarcoptiformes</taxon>
        <taxon>Astigmata</taxon>
        <taxon>Glycyphagoidea</taxon>
        <taxon>Echimyopodidae</taxon>
        <taxon>Blomia</taxon>
    </lineage>
</organism>
<keyword evidence="3 4" id="KW-0862">Zinc</keyword>
<protein>
    <recommendedName>
        <fullName evidence="4">Carbonic anhydrase</fullName>
        <ecNumber evidence="4">4.2.1.1</ecNumber>
    </recommendedName>
</protein>
<dbReference type="AlphaFoldDB" id="A0A9Q0LYG0"/>
<keyword evidence="5" id="KW-0812">Transmembrane</keyword>
<dbReference type="InterPro" id="IPR036398">
    <property type="entry name" value="CA_dom_sf"/>
</dbReference>
<comment type="function">
    <text evidence="4">Reversible hydration of carbon dioxide.</text>
</comment>
<dbReference type="EMBL" id="JAPWDV010000004">
    <property type="protein sequence ID" value="KAJ6215461.1"/>
    <property type="molecule type" value="Genomic_DNA"/>
</dbReference>
<comment type="catalytic activity">
    <reaction evidence="4">
        <text>hydrogencarbonate + H(+) = CO2 + H2O</text>
        <dbReference type="Rhea" id="RHEA:10748"/>
        <dbReference type="ChEBI" id="CHEBI:15377"/>
        <dbReference type="ChEBI" id="CHEBI:15378"/>
        <dbReference type="ChEBI" id="CHEBI:16526"/>
        <dbReference type="ChEBI" id="CHEBI:17544"/>
        <dbReference type="EC" id="4.2.1.1"/>
    </reaction>
</comment>
<name>A0A9Q0LYG0_BLOTA</name>
<dbReference type="EC" id="4.2.1.1" evidence="4"/>
<feature type="chain" id="PRO_5040546471" description="Carbonic anhydrase" evidence="4">
    <location>
        <begin position="24"/>
        <end position="401"/>
    </location>
</feature>
<dbReference type="PROSITE" id="PS51144">
    <property type="entry name" value="ALPHA_CA_2"/>
    <property type="match status" value="1"/>
</dbReference>
<dbReference type="InterPro" id="IPR001148">
    <property type="entry name" value="CA_dom"/>
</dbReference>
<dbReference type="Proteomes" id="UP001142055">
    <property type="component" value="Chromosome 4"/>
</dbReference>
<dbReference type="OMA" id="YTTPGCQ"/>
<comment type="similarity">
    <text evidence="1 4">Belongs to the alpha-carbonic anhydrase family.</text>
</comment>
<evidence type="ECO:0000256" key="3">
    <source>
        <dbReference type="ARBA" id="ARBA00022833"/>
    </source>
</evidence>
<keyword evidence="4" id="KW-0456">Lyase</keyword>
<dbReference type="PANTHER" id="PTHR18952">
    <property type="entry name" value="CARBONIC ANHYDRASE"/>
    <property type="match status" value="1"/>
</dbReference>
<dbReference type="CDD" id="cd00326">
    <property type="entry name" value="alpha_CA"/>
    <property type="match status" value="1"/>
</dbReference>
<evidence type="ECO:0000313" key="8">
    <source>
        <dbReference type="Proteomes" id="UP001142055"/>
    </source>
</evidence>
<feature type="signal peptide" evidence="4">
    <location>
        <begin position="1"/>
        <end position="23"/>
    </location>
</feature>
<dbReference type="GO" id="GO:0005737">
    <property type="term" value="C:cytoplasm"/>
    <property type="evidence" value="ECO:0007669"/>
    <property type="project" value="TreeGrafter"/>
</dbReference>
<dbReference type="SMART" id="SM01057">
    <property type="entry name" value="Carb_anhydrase"/>
    <property type="match status" value="1"/>
</dbReference>
<keyword evidence="5" id="KW-1133">Transmembrane helix</keyword>
<gene>
    <name evidence="7" type="ORF">RDWZM_009961</name>
</gene>
<dbReference type="GO" id="GO:0004089">
    <property type="term" value="F:carbonate dehydratase activity"/>
    <property type="evidence" value="ECO:0007669"/>
    <property type="project" value="UniProtKB-UniRule"/>
</dbReference>
<reference evidence="7" key="1">
    <citation type="submission" date="2022-12" db="EMBL/GenBank/DDBJ databases">
        <title>Genome assemblies of Blomia tropicalis.</title>
        <authorList>
            <person name="Cui Y."/>
        </authorList>
    </citation>
    <scope>NUCLEOTIDE SEQUENCE</scope>
    <source>
        <tissue evidence="7">Adult mites</tissue>
    </source>
</reference>
<dbReference type="GO" id="GO:0008270">
    <property type="term" value="F:zinc ion binding"/>
    <property type="evidence" value="ECO:0007669"/>
    <property type="project" value="UniProtKB-UniRule"/>
</dbReference>
<keyword evidence="5" id="KW-0472">Membrane</keyword>